<protein>
    <recommendedName>
        <fullName evidence="6">FAD-binding PCMH-type domain-containing protein</fullName>
    </recommendedName>
</protein>
<evidence type="ECO:0000256" key="3">
    <source>
        <dbReference type="ARBA" id="ARBA00022827"/>
    </source>
</evidence>
<dbReference type="PROSITE" id="PS51387">
    <property type="entry name" value="FAD_PCMH"/>
    <property type="match status" value="1"/>
</dbReference>
<evidence type="ECO:0000313" key="7">
    <source>
        <dbReference type="EMBL" id="KAJ8068661.1"/>
    </source>
</evidence>
<keyword evidence="4" id="KW-0560">Oxidoreductase</keyword>
<dbReference type="SUPFAM" id="SSF56176">
    <property type="entry name" value="FAD-binding/transporter-associated domain-like"/>
    <property type="match status" value="1"/>
</dbReference>
<dbReference type="InterPro" id="IPR006094">
    <property type="entry name" value="Oxid_FAD_bind_N"/>
</dbReference>
<dbReference type="Pfam" id="PF00156">
    <property type="entry name" value="Pribosyltran"/>
    <property type="match status" value="1"/>
</dbReference>
<keyword evidence="8" id="KW-1185">Reference proteome</keyword>
<evidence type="ECO:0000313" key="8">
    <source>
        <dbReference type="Proteomes" id="UP001152300"/>
    </source>
</evidence>
<keyword evidence="2" id="KW-0285">Flavoprotein</keyword>
<feature type="region of interest" description="Disordered" evidence="5">
    <location>
        <begin position="740"/>
        <end position="765"/>
    </location>
</feature>
<dbReference type="InterPro" id="IPR016169">
    <property type="entry name" value="FAD-bd_PCMH_sub2"/>
</dbReference>
<dbReference type="SUPFAM" id="SSF53271">
    <property type="entry name" value="PRTase-like"/>
    <property type="match status" value="1"/>
</dbReference>
<dbReference type="GO" id="GO:0005737">
    <property type="term" value="C:cytoplasm"/>
    <property type="evidence" value="ECO:0007669"/>
    <property type="project" value="InterPro"/>
</dbReference>
<evidence type="ECO:0000256" key="5">
    <source>
        <dbReference type="SAM" id="MobiDB-lite"/>
    </source>
</evidence>
<dbReference type="Gene3D" id="3.40.50.300">
    <property type="entry name" value="P-loop containing nucleotide triphosphate hydrolases"/>
    <property type="match status" value="1"/>
</dbReference>
<sequence>MYGMNPKHEFVRRALDLLVQGPEDGKVVIFHRDEALDLEGLACEHTAIFPTATVTVENDDGILNSFVPFIAGYVKQDVESDEAVRGEWIKICRASTCNEETRPSYLSFSAPQRMVSFNRRAIDLPNQNSELGQVRTKRKVKNWEARLHQPADVFKPTTVQHVQHLVQWALEHKFGLTVIGGGHSGHCMWPNVLSVDMEAFNQVHIATSSDDIGKTDTYSKSKYLVVAEAGCKTEDIVRKITPSGLAVPLGSRPSVGAGLWLQGGIGHLTRLRGLACDSIVGAVLVSVDSAQVIYVGQVPTEYVPAGAVRTKDETNLLWAIRGAGTNFGIVISVTFKAYPAPTYSVRNWVFPMRSETSARNKLSDVNSIAKHLPQNWSIDAYLYWDFDQLHLGVTLFEASTSILASEAPKSAINILGLENKHKIVDGVGLFETEMYMSEMHGGHGCGKTSSFKRCLFLKNIAEVHIADILLAAIQARPSQLCYFHLLQGDGAVRNIATEATAFGCRDWDFACVITGVWPRDQNGTETAQTAVQWVYNVARNLLPFCSGVYGADLGPDPRDKALAAKAFGPNLPRLARLKCTLDPYNVIAYACPLLEPPPVKQKLIILVTGDSAAGKDYCADIFVSEITTYPHRTFTACSASISDVTKREYATATGADLNRLLSDRSYKEKHRQALTVFYHDQVAQRPQLPMEHFQNIVHDFVDVDVLLITGMRDEAPVATFWHLVPDRRLLDVRIKAGQMVRSTRKGHHSGGNDNNESKDACSKSELNSKTLHYRPSLIFDNEKDGNEAAKAFAKQYLLPLLHEDLMRLASMVRAVPDSPRPGIVFRHVLDISQQAGGLALVTTLLQNHFNGEWAKIDKLICCETGGYVFASPLAMVLGIPLVLTRESGKLPPPTISVPKSPSHISSTEFHESKEKRFEIDRDLVRGGNSVVIVDDVLATGRTLCAVLQLLVKAGVCVKDIRIMVVAEFPVHRGREMLRQQGFGKANIQSLLVFDGF</sequence>
<organism evidence="7 8">
    <name type="scientific">Sclerotinia nivalis</name>
    <dbReference type="NCBI Taxonomy" id="352851"/>
    <lineage>
        <taxon>Eukaryota</taxon>
        <taxon>Fungi</taxon>
        <taxon>Dikarya</taxon>
        <taxon>Ascomycota</taxon>
        <taxon>Pezizomycotina</taxon>
        <taxon>Leotiomycetes</taxon>
        <taxon>Helotiales</taxon>
        <taxon>Sclerotiniaceae</taxon>
        <taxon>Sclerotinia</taxon>
    </lineage>
</organism>
<dbReference type="CDD" id="cd06223">
    <property type="entry name" value="PRTases_typeI"/>
    <property type="match status" value="1"/>
</dbReference>
<evidence type="ECO:0000256" key="2">
    <source>
        <dbReference type="ARBA" id="ARBA00022630"/>
    </source>
</evidence>
<dbReference type="Gene3D" id="3.40.462.20">
    <property type="match status" value="1"/>
</dbReference>
<keyword evidence="3" id="KW-0274">FAD</keyword>
<feature type="domain" description="FAD-binding PCMH-type" evidence="6">
    <location>
        <begin position="146"/>
        <end position="340"/>
    </location>
</feature>
<gene>
    <name evidence="7" type="ORF">OCU04_002363</name>
</gene>
<evidence type="ECO:0000256" key="4">
    <source>
        <dbReference type="ARBA" id="ARBA00023002"/>
    </source>
</evidence>
<dbReference type="Gene3D" id="3.30.465.10">
    <property type="match status" value="1"/>
</dbReference>
<dbReference type="InterPro" id="IPR016166">
    <property type="entry name" value="FAD-bd_PCMH"/>
</dbReference>
<dbReference type="EMBL" id="JAPEIS010000002">
    <property type="protein sequence ID" value="KAJ8068661.1"/>
    <property type="molecule type" value="Genomic_DNA"/>
</dbReference>
<dbReference type="InterPro" id="IPR029057">
    <property type="entry name" value="PRTase-like"/>
</dbReference>
<comment type="similarity">
    <text evidence="1">Belongs to the oxygen-dependent FAD-linked oxidoreductase family.</text>
</comment>
<dbReference type="GO" id="GO:0004631">
    <property type="term" value="F:phosphomevalonate kinase activity"/>
    <property type="evidence" value="ECO:0007669"/>
    <property type="project" value="InterPro"/>
</dbReference>
<dbReference type="Pfam" id="PF01565">
    <property type="entry name" value="FAD_binding_4"/>
    <property type="match status" value="1"/>
</dbReference>
<reference evidence="7" key="1">
    <citation type="submission" date="2022-11" db="EMBL/GenBank/DDBJ databases">
        <title>Genome Resource of Sclerotinia nivalis Strain SnTB1, a Plant Pathogen Isolated from American Ginseng.</title>
        <authorList>
            <person name="Fan S."/>
        </authorList>
    </citation>
    <scope>NUCLEOTIDE SEQUENCE</scope>
    <source>
        <strain evidence="7">SnTB1</strain>
    </source>
</reference>
<name>A0A9X0ATG5_9HELO</name>
<accession>A0A9X0ATG5</accession>
<dbReference type="PANTHER" id="PTHR42973">
    <property type="entry name" value="BINDING OXIDOREDUCTASE, PUTATIVE (AFU_ORTHOLOGUE AFUA_1G17690)-RELATED"/>
    <property type="match status" value="1"/>
</dbReference>
<dbReference type="PANTHER" id="PTHR42973:SF25">
    <property type="entry name" value="PHOSPHOMEVALONATE KINASE"/>
    <property type="match status" value="1"/>
</dbReference>
<dbReference type="OrthoDB" id="363185at2759"/>
<dbReference type="InterPro" id="IPR027417">
    <property type="entry name" value="P-loop_NTPase"/>
</dbReference>
<dbReference type="Gene3D" id="3.40.50.2020">
    <property type="match status" value="1"/>
</dbReference>
<dbReference type="Proteomes" id="UP001152300">
    <property type="component" value="Unassembled WGS sequence"/>
</dbReference>
<dbReference type="InterPro" id="IPR036318">
    <property type="entry name" value="FAD-bd_PCMH-like_sf"/>
</dbReference>
<proteinExistence type="inferred from homology"/>
<evidence type="ECO:0000259" key="6">
    <source>
        <dbReference type="PROSITE" id="PS51387"/>
    </source>
</evidence>
<dbReference type="GO" id="GO:0071949">
    <property type="term" value="F:FAD binding"/>
    <property type="evidence" value="ECO:0007669"/>
    <property type="project" value="InterPro"/>
</dbReference>
<dbReference type="Pfam" id="PF04275">
    <property type="entry name" value="P-mevalo_kinase"/>
    <property type="match status" value="1"/>
</dbReference>
<dbReference type="InterPro" id="IPR050416">
    <property type="entry name" value="FAD-linked_Oxidoreductase"/>
</dbReference>
<dbReference type="InterPro" id="IPR005919">
    <property type="entry name" value="Pmev_kin_anim"/>
</dbReference>
<dbReference type="GO" id="GO:0006695">
    <property type="term" value="P:cholesterol biosynthetic process"/>
    <property type="evidence" value="ECO:0007669"/>
    <property type="project" value="InterPro"/>
</dbReference>
<dbReference type="GO" id="GO:0016491">
    <property type="term" value="F:oxidoreductase activity"/>
    <property type="evidence" value="ECO:0007669"/>
    <property type="project" value="UniProtKB-KW"/>
</dbReference>
<dbReference type="InterPro" id="IPR000836">
    <property type="entry name" value="PRTase_dom"/>
</dbReference>
<dbReference type="AlphaFoldDB" id="A0A9X0ATG5"/>
<comment type="caution">
    <text evidence="7">The sequence shown here is derived from an EMBL/GenBank/DDBJ whole genome shotgun (WGS) entry which is preliminary data.</text>
</comment>
<evidence type="ECO:0000256" key="1">
    <source>
        <dbReference type="ARBA" id="ARBA00005466"/>
    </source>
</evidence>